<name>A0AAW6E2A9_9FIRM</name>
<evidence type="ECO:0000313" key="3">
    <source>
        <dbReference type="Proteomes" id="UP001211421"/>
    </source>
</evidence>
<gene>
    <name evidence="2" type="ORF">PNV70_03170</name>
</gene>
<evidence type="ECO:0000313" key="2">
    <source>
        <dbReference type="EMBL" id="MDB8741067.1"/>
    </source>
</evidence>
<sequence length="509" mass="58773">MNKTKKQNLPINYSIDKDFKSDKFIKLRMRICHDGINYNNSKFTIENLEEKKDSLANSPILAYMYFDENGDPQFGEHNFEIEKDKVHDGEAKIIYTETPVGVIPETNNFEVVNEDGINYIYADGYIWKKYSNYCEDILNRYDEIRISMEVNILAYSYNTTDNVYDITDFNYAAVTLLNEGIDTGMKNARATIETFSQSVESEKDLSFMMQELNKDLADNKEDFTKGDVKQMDKELIENILKEYKMKIDDISFDITDDMTEETFRSQLETMQANSKGAEDEAKPDDEFKASKIEAPVTMFATVNQKREMIKNAIPKDSSEYDEDKNLVKSVDYWLEDFDDNYVYISIYSYERGNGSSSKMGRFAYSIDETGVVTIDSNYVEVFRSWVTAEEMAALDALKEENSKLKSEVDELNEYKETVEKEKVETAASEIFNDFENELSGVDEFSLLKSEHDGMTAEQISAQCYMLLGKKNKKSTKATKESKTVTFSLNGQAESVDEPWYKELYDKYGK</sequence>
<dbReference type="RefSeq" id="WP_195551104.1">
    <property type="nucleotide sequence ID" value="NZ_JADMNX010000002.1"/>
</dbReference>
<evidence type="ECO:0000256" key="1">
    <source>
        <dbReference type="SAM" id="Coils"/>
    </source>
</evidence>
<organism evidence="2 3">
    <name type="scientific">Ruminococcus bicirculans</name>
    <name type="common">ex Wegman et al. 2014</name>
    <dbReference type="NCBI Taxonomy" id="1160721"/>
    <lineage>
        <taxon>Bacteria</taxon>
        <taxon>Bacillati</taxon>
        <taxon>Bacillota</taxon>
        <taxon>Clostridia</taxon>
        <taxon>Eubacteriales</taxon>
        <taxon>Oscillospiraceae</taxon>
        <taxon>Ruminococcus</taxon>
    </lineage>
</organism>
<comment type="caution">
    <text evidence="2">The sequence shown here is derived from an EMBL/GenBank/DDBJ whole genome shotgun (WGS) entry which is preliminary data.</text>
</comment>
<keyword evidence="1" id="KW-0175">Coiled coil</keyword>
<accession>A0AAW6E2A9</accession>
<dbReference type="AlphaFoldDB" id="A0AAW6E2A9"/>
<protein>
    <submittedName>
        <fullName evidence="2">Uncharacterized protein</fullName>
    </submittedName>
</protein>
<dbReference type="Proteomes" id="UP001211421">
    <property type="component" value="Unassembled WGS sequence"/>
</dbReference>
<dbReference type="EMBL" id="JAQMLS010000002">
    <property type="protein sequence ID" value="MDB8741067.1"/>
    <property type="molecule type" value="Genomic_DNA"/>
</dbReference>
<feature type="coiled-coil region" evidence="1">
    <location>
        <begin position="387"/>
        <end position="424"/>
    </location>
</feature>
<proteinExistence type="predicted"/>
<reference evidence="2" key="1">
    <citation type="submission" date="2023-01" db="EMBL/GenBank/DDBJ databases">
        <title>Human gut microbiome strain richness.</title>
        <authorList>
            <person name="Chen-Liaw A."/>
        </authorList>
    </citation>
    <scope>NUCLEOTIDE SEQUENCE</scope>
    <source>
        <strain evidence="2">D59st1_B8_D59t2_181005</strain>
    </source>
</reference>